<feature type="domain" description="Metalloprotease TldD/E N-terminal" evidence="1">
    <location>
        <begin position="22"/>
        <end position="84"/>
    </location>
</feature>
<evidence type="ECO:0000259" key="3">
    <source>
        <dbReference type="Pfam" id="PF19290"/>
    </source>
</evidence>
<dbReference type="GO" id="GO:0008237">
    <property type="term" value="F:metallopeptidase activity"/>
    <property type="evidence" value="ECO:0007669"/>
    <property type="project" value="UniProtKB-KW"/>
</dbReference>
<dbReference type="GO" id="GO:0005829">
    <property type="term" value="C:cytosol"/>
    <property type="evidence" value="ECO:0007669"/>
    <property type="project" value="TreeGrafter"/>
</dbReference>
<comment type="caution">
    <text evidence="4">The sequence shown here is derived from an EMBL/GenBank/DDBJ whole genome shotgun (WGS) entry which is preliminary data.</text>
</comment>
<reference evidence="4" key="1">
    <citation type="submission" date="2019-08" db="EMBL/GenBank/DDBJ databases">
        <authorList>
            <person name="Kucharzyk K."/>
            <person name="Murdoch R.W."/>
            <person name="Higgins S."/>
            <person name="Loffler F."/>
        </authorList>
    </citation>
    <scope>NUCLEOTIDE SEQUENCE</scope>
</reference>
<dbReference type="SUPFAM" id="SSF111283">
    <property type="entry name" value="Putative modulator of DNA gyrase, PmbA/TldD"/>
    <property type="match status" value="1"/>
</dbReference>
<keyword evidence="4" id="KW-0378">Hydrolase</keyword>
<feature type="domain" description="Metalloprotease TldD/E central" evidence="3">
    <location>
        <begin position="115"/>
        <end position="217"/>
    </location>
</feature>
<sequence length="444" mass="47448">MDYLDVANKAIAIAQKLGCNEAEAYILDAKALTIEVADQELETMKFAEDSGIGLRVFSKEGKVGFSYSTDLNTIEDLARQALNNSCKSFADDNNGLPKLPQMIANFNLLDQKIAGATIEEKIHLAKQVESSARQTDNRVTRTERCVYKDAEYGVALANSNGLSTYYRAGYCGLYGIVLAEKDGDVQTGSGLLFSRNFVDLDADFVGREAAQDATLLLGAKSIGTTKATLILNSQVATSFFSVLIPALCADSVQKGRSLFTGKLGQKVVSPLISLVDDGRLADGIATSPIDGEGCPTQRTHLIVNGILNSYLHNAYTAARDKVDSTGNGIRGSFKSMPEVGPTNIFIQAGAMKRERLIQEVKDGFYVTSVMGMHTANPISGDFSIGASGVWIKNGEFTQAVRGVAIAGNILELFGQVDAVADDLRFYGSQGAPTIRISNITVSGS</sequence>
<keyword evidence="4" id="KW-0482">Metalloprotease</keyword>
<organism evidence="4">
    <name type="scientific">bioreactor metagenome</name>
    <dbReference type="NCBI Taxonomy" id="1076179"/>
    <lineage>
        <taxon>unclassified sequences</taxon>
        <taxon>metagenomes</taxon>
        <taxon>ecological metagenomes</taxon>
    </lineage>
</organism>
<evidence type="ECO:0000259" key="1">
    <source>
        <dbReference type="Pfam" id="PF01523"/>
    </source>
</evidence>
<evidence type="ECO:0000259" key="2">
    <source>
        <dbReference type="Pfam" id="PF19289"/>
    </source>
</evidence>
<dbReference type="Pfam" id="PF19290">
    <property type="entry name" value="PmbA_TldD_2nd"/>
    <property type="match status" value="1"/>
</dbReference>
<dbReference type="Pfam" id="PF01523">
    <property type="entry name" value="PmbA_TldD_1st"/>
    <property type="match status" value="1"/>
</dbReference>
<dbReference type="PANTHER" id="PTHR43421:SF1">
    <property type="entry name" value="METALLOPROTEASE PMBA"/>
    <property type="match status" value="1"/>
</dbReference>
<feature type="domain" description="Metalloprotease TldD/E C-terminal" evidence="2">
    <location>
        <begin position="225"/>
        <end position="443"/>
    </location>
</feature>
<dbReference type="InterPro" id="IPR036059">
    <property type="entry name" value="TldD/PmbA_sf"/>
</dbReference>
<dbReference type="Pfam" id="PF19289">
    <property type="entry name" value="PmbA_TldD_3rd"/>
    <property type="match status" value="1"/>
</dbReference>
<dbReference type="InterPro" id="IPR045570">
    <property type="entry name" value="Metalloprtase-TldD/E_cen_dom"/>
</dbReference>
<name>A0A644V093_9ZZZZ</name>
<dbReference type="AlphaFoldDB" id="A0A644V093"/>
<evidence type="ECO:0000313" key="4">
    <source>
        <dbReference type="EMBL" id="MPL84333.1"/>
    </source>
</evidence>
<dbReference type="InterPro" id="IPR002510">
    <property type="entry name" value="Metalloprtase-TldD/E_N"/>
</dbReference>
<dbReference type="Gene3D" id="3.30.2290.10">
    <property type="entry name" value="PmbA/TldD superfamily"/>
    <property type="match status" value="1"/>
</dbReference>
<protein>
    <submittedName>
        <fullName evidence="4">Metalloprotease PmbA</fullName>
        <ecNumber evidence="4">3.4.-.-</ecNumber>
    </submittedName>
</protein>
<dbReference type="EC" id="3.4.-.-" evidence="4"/>
<dbReference type="EMBL" id="VSSQ01000188">
    <property type="protein sequence ID" value="MPL84333.1"/>
    <property type="molecule type" value="Genomic_DNA"/>
</dbReference>
<gene>
    <name evidence="4" type="primary">pmbA_4</name>
    <name evidence="4" type="ORF">SDC9_30298</name>
</gene>
<dbReference type="InterPro" id="IPR047657">
    <property type="entry name" value="PmbA"/>
</dbReference>
<dbReference type="PANTHER" id="PTHR43421">
    <property type="entry name" value="METALLOPROTEASE PMBA"/>
    <property type="match status" value="1"/>
</dbReference>
<accession>A0A644V093</accession>
<dbReference type="GO" id="GO:0006508">
    <property type="term" value="P:proteolysis"/>
    <property type="evidence" value="ECO:0007669"/>
    <property type="project" value="UniProtKB-KW"/>
</dbReference>
<dbReference type="InterPro" id="IPR045569">
    <property type="entry name" value="Metalloprtase-TldD/E_C"/>
</dbReference>
<proteinExistence type="predicted"/>
<keyword evidence="4" id="KW-0645">Protease</keyword>
<dbReference type="InterPro" id="IPR035068">
    <property type="entry name" value="TldD/PmbA_N"/>
</dbReference>